<dbReference type="AlphaFoldDB" id="A0AAQ3PKM7"/>
<dbReference type="PANTHER" id="PTHR48258">
    <property type="entry name" value="DUF4218 DOMAIN-CONTAINING PROTEIN-RELATED"/>
    <property type="match status" value="1"/>
</dbReference>
<feature type="chain" id="PRO_5042936073" description="DUF4216 domain-containing protein" evidence="1">
    <location>
        <begin position="19"/>
        <end position="293"/>
    </location>
</feature>
<dbReference type="Pfam" id="PF13960">
    <property type="entry name" value="DUF4218"/>
    <property type="match status" value="1"/>
</dbReference>
<feature type="domain" description="DUF4218" evidence="3">
    <location>
        <begin position="22"/>
        <end position="76"/>
    </location>
</feature>
<keyword evidence="1" id="KW-0732">Signal</keyword>
<dbReference type="PANTHER" id="PTHR48258:SF9">
    <property type="entry name" value="OS01G0348150 PROTEIN"/>
    <property type="match status" value="1"/>
</dbReference>
<gene>
    <name evidence="4" type="ORF">U9M48_004026</name>
</gene>
<evidence type="ECO:0000313" key="5">
    <source>
        <dbReference type="Proteomes" id="UP001341281"/>
    </source>
</evidence>
<proteinExistence type="predicted"/>
<name>A0AAQ3PKM7_PASNO</name>
<feature type="signal peptide" evidence="1">
    <location>
        <begin position="1"/>
        <end position="18"/>
    </location>
</feature>
<keyword evidence="5" id="KW-1185">Reference proteome</keyword>
<evidence type="ECO:0000256" key="1">
    <source>
        <dbReference type="SAM" id="SignalP"/>
    </source>
</evidence>
<dbReference type="Proteomes" id="UP001341281">
    <property type="component" value="Chromosome 01"/>
</dbReference>
<organism evidence="4 5">
    <name type="scientific">Paspalum notatum var. saurae</name>
    <dbReference type="NCBI Taxonomy" id="547442"/>
    <lineage>
        <taxon>Eukaryota</taxon>
        <taxon>Viridiplantae</taxon>
        <taxon>Streptophyta</taxon>
        <taxon>Embryophyta</taxon>
        <taxon>Tracheophyta</taxon>
        <taxon>Spermatophyta</taxon>
        <taxon>Magnoliopsida</taxon>
        <taxon>Liliopsida</taxon>
        <taxon>Poales</taxon>
        <taxon>Poaceae</taxon>
        <taxon>PACMAD clade</taxon>
        <taxon>Panicoideae</taxon>
        <taxon>Andropogonodae</taxon>
        <taxon>Paspaleae</taxon>
        <taxon>Paspalinae</taxon>
        <taxon>Paspalum</taxon>
    </lineage>
</organism>
<dbReference type="InterPro" id="IPR025452">
    <property type="entry name" value="DUF4218"/>
</dbReference>
<dbReference type="Pfam" id="PF13952">
    <property type="entry name" value="DUF4216"/>
    <property type="match status" value="1"/>
</dbReference>
<evidence type="ECO:0000259" key="2">
    <source>
        <dbReference type="Pfam" id="PF13952"/>
    </source>
</evidence>
<reference evidence="4 5" key="1">
    <citation type="submission" date="2024-02" db="EMBL/GenBank/DDBJ databases">
        <title>High-quality chromosome-scale genome assembly of Pensacola bahiagrass (Paspalum notatum Flugge var. saurae).</title>
        <authorList>
            <person name="Vega J.M."/>
            <person name="Podio M."/>
            <person name="Orjuela J."/>
            <person name="Siena L.A."/>
            <person name="Pessino S.C."/>
            <person name="Combes M.C."/>
            <person name="Mariac C."/>
            <person name="Albertini E."/>
            <person name="Pupilli F."/>
            <person name="Ortiz J.P.A."/>
            <person name="Leblanc O."/>
        </authorList>
    </citation>
    <scope>NUCLEOTIDE SEQUENCE [LARGE SCALE GENOMIC DNA]</scope>
    <source>
        <strain evidence="4">R1</strain>
        <tissue evidence="4">Leaf</tissue>
    </source>
</reference>
<protein>
    <recommendedName>
        <fullName evidence="6">DUF4216 domain-containing protein</fullName>
    </recommendedName>
</protein>
<evidence type="ECO:0008006" key="6">
    <source>
        <dbReference type="Google" id="ProtNLM"/>
    </source>
</evidence>
<accession>A0AAQ3PKM7</accession>
<dbReference type="InterPro" id="IPR025312">
    <property type="entry name" value="DUF4216"/>
</dbReference>
<sequence>MLMVFLAIAIRVVKPVYMKMIRALGPCYLHEMWTYERFMSTLNRYVLNRACLEGSMIEAYCTEEVVECCQDYLKDKKGINLVESRYTRRLCAKGTRGKKTIVNKDYNEVTTWQTYVINGYIFYTAEKDKKSACQINGVRIEALDTMGQKVTYYGFIEDIWELDYEYTIQIQIPVFRCQWVKHPQGVQVDNFGLTIVDLANVGYKDDPWVLGSRVAQVFYVRDPSCPKKEKHIVVASKQKIIGVDGVKDIEAYNEYENLQLFTDVPTKIEGIESSIKCGTRWLRNDGEPKIVTG</sequence>
<dbReference type="EMBL" id="CP144745">
    <property type="protein sequence ID" value="WVZ53035.1"/>
    <property type="molecule type" value="Genomic_DNA"/>
</dbReference>
<feature type="domain" description="DUF4216" evidence="2">
    <location>
        <begin position="161"/>
        <end position="227"/>
    </location>
</feature>
<evidence type="ECO:0000313" key="4">
    <source>
        <dbReference type="EMBL" id="WVZ53035.1"/>
    </source>
</evidence>
<evidence type="ECO:0000259" key="3">
    <source>
        <dbReference type="Pfam" id="PF13960"/>
    </source>
</evidence>